<keyword evidence="5" id="KW-0997">Cell inner membrane</keyword>
<evidence type="ECO:0000256" key="2">
    <source>
        <dbReference type="ARBA" id="ARBA00021549"/>
    </source>
</evidence>
<dbReference type="GO" id="GO:0015628">
    <property type="term" value="P:protein secretion by the type II secretion system"/>
    <property type="evidence" value="ECO:0007669"/>
    <property type="project" value="InterPro"/>
</dbReference>
<evidence type="ECO:0000256" key="4">
    <source>
        <dbReference type="ARBA" id="ARBA00022481"/>
    </source>
</evidence>
<dbReference type="NCBIfam" id="TIGR02532">
    <property type="entry name" value="IV_pilin_GFxxxE"/>
    <property type="match status" value="1"/>
</dbReference>
<feature type="domain" description="General secretion pathway GspH" evidence="12">
    <location>
        <begin position="47"/>
        <end position="176"/>
    </location>
</feature>
<dbReference type="GO" id="GO:0005886">
    <property type="term" value="C:plasma membrane"/>
    <property type="evidence" value="ECO:0007669"/>
    <property type="project" value="UniProtKB-SubCell"/>
</dbReference>
<dbReference type="Gene3D" id="3.55.40.10">
    <property type="entry name" value="minor pseudopilin epsh domain"/>
    <property type="match status" value="1"/>
</dbReference>
<name>A0A1R4H2N3_9GAMM</name>
<reference evidence="14" key="1">
    <citation type="submission" date="2017-02" db="EMBL/GenBank/DDBJ databases">
        <authorList>
            <person name="Daims H."/>
        </authorList>
    </citation>
    <scope>NUCLEOTIDE SEQUENCE [LARGE SCALE GENOMIC DNA]</scope>
</reference>
<evidence type="ECO:0000256" key="1">
    <source>
        <dbReference type="ARBA" id="ARBA00004377"/>
    </source>
</evidence>
<evidence type="ECO:0000313" key="14">
    <source>
        <dbReference type="Proteomes" id="UP000195442"/>
    </source>
</evidence>
<dbReference type="InterPro" id="IPR022346">
    <property type="entry name" value="T2SS_GspH"/>
</dbReference>
<keyword evidence="3" id="KW-1003">Cell membrane</keyword>
<protein>
    <recommendedName>
        <fullName evidence="2">Type II secretion system protein H</fullName>
    </recommendedName>
    <alternativeName>
        <fullName evidence="10">General secretion pathway protein H</fullName>
    </alternativeName>
</protein>
<keyword evidence="7 11" id="KW-1133">Transmembrane helix</keyword>
<evidence type="ECO:0000259" key="12">
    <source>
        <dbReference type="Pfam" id="PF12019"/>
    </source>
</evidence>
<accession>A0A1R4H2N3</accession>
<dbReference type="InterPro" id="IPR045584">
    <property type="entry name" value="Pilin-like"/>
</dbReference>
<keyword evidence="4" id="KW-0488">Methylation</keyword>
<evidence type="ECO:0000256" key="6">
    <source>
        <dbReference type="ARBA" id="ARBA00022692"/>
    </source>
</evidence>
<dbReference type="Proteomes" id="UP000195442">
    <property type="component" value="Unassembled WGS sequence"/>
</dbReference>
<evidence type="ECO:0000256" key="3">
    <source>
        <dbReference type="ARBA" id="ARBA00022475"/>
    </source>
</evidence>
<dbReference type="Pfam" id="PF12019">
    <property type="entry name" value="GspH"/>
    <property type="match status" value="1"/>
</dbReference>
<evidence type="ECO:0000256" key="5">
    <source>
        <dbReference type="ARBA" id="ARBA00022519"/>
    </source>
</evidence>
<keyword evidence="6 11" id="KW-0812">Transmembrane</keyword>
<evidence type="ECO:0000256" key="11">
    <source>
        <dbReference type="SAM" id="Phobius"/>
    </source>
</evidence>
<evidence type="ECO:0000256" key="10">
    <source>
        <dbReference type="ARBA" id="ARBA00030775"/>
    </source>
</evidence>
<dbReference type="EMBL" id="FUKJ01000078">
    <property type="protein sequence ID" value="SJM90507.1"/>
    <property type="molecule type" value="Genomic_DNA"/>
</dbReference>
<dbReference type="InterPro" id="IPR012902">
    <property type="entry name" value="N_methyl_site"/>
</dbReference>
<proteinExistence type="inferred from homology"/>
<evidence type="ECO:0000256" key="9">
    <source>
        <dbReference type="ARBA" id="ARBA00025772"/>
    </source>
</evidence>
<evidence type="ECO:0000313" key="13">
    <source>
        <dbReference type="EMBL" id="SJM90507.1"/>
    </source>
</evidence>
<feature type="transmembrane region" description="Helical" evidence="11">
    <location>
        <begin position="12"/>
        <end position="34"/>
    </location>
</feature>
<dbReference type="OrthoDB" id="2313614at2"/>
<dbReference type="GO" id="GO:0015627">
    <property type="term" value="C:type II protein secretion system complex"/>
    <property type="evidence" value="ECO:0007669"/>
    <property type="project" value="InterPro"/>
</dbReference>
<dbReference type="SUPFAM" id="SSF54523">
    <property type="entry name" value="Pili subunits"/>
    <property type="match status" value="1"/>
</dbReference>
<gene>
    <name evidence="13" type="ORF">CRENPOLYSF2_1690009</name>
</gene>
<keyword evidence="14" id="KW-1185">Reference proteome</keyword>
<sequence>MLNRPLSASGFTLIELITTLTIAGILTAIAVPTFSSVISSNRLTAYTNEFVTALNLARSEAIKRGTKVTIRRKGDVDKVWENGWDVFVDFDGDNKLNEGDDMVLCESVAGMATEDCLLRTYPALPTGFTLRSNGNLPKIISFSAMGKSPIGVLILCDTNRSDFLKTAKAIIITSTGRVRMGIDPDKDGIPNDATGIEIPDCVP</sequence>
<organism evidence="13 14">
    <name type="scientific">Crenothrix polyspora</name>
    <dbReference type="NCBI Taxonomy" id="360316"/>
    <lineage>
        <taxon>Bacteria</taxon>
        <taxon>Pseudomonadati</taxon>
        <taxon>Pseudomonadota</taxon>
        <taxon>Gammaproteobacteria</taxon>
        <taxon>Methylococcales</taxon>
        <taxon>Crenotrichaceae</taxon>
        <taxon>Crenothrix</taxon>
    </lineage>
</organism>
<dbReference type="AlphaFoldDB" id="A0A1R4H2N3"/>
<evidence type="ECO:0000256" key="7">
    <source>
        <dbReference type="ARBA" id="ARBA00022989"/>
    </source>
</evidence>
<comment type="subcellular location">
    <subcellularLocation>
        <location evidence="1">Cell inner membrane</location>
        <topology evidence="1">Single-pass membrane protein</topology>
    </subcellularLocation>
</comment>
<keyword evidence="8 11" id="KW-0472">Membrane</keyword>
<evidence type="ECO:0000256" key="8">
    <source>
        <dbReference type="ARBA" id="ARBA00023136"/>
    </source>
</evidence>
<dbReference type="RefSeq" id="WP_087146130.1">
    <property type="nucleotide sequence ID" value="NZ_FUKJ01000078.1"/>
</dbReference>
<comment type="similarity">
    <text evidence="9">Belongs to the GSP H family.</text>
</comment>
<dbReference type="PROSITE" id="PS00409">
    <property type="entry name" value="PROKAR_NTER_METHYL"/>
    <property type="match status" value="1"/>
</dbReference>